<evidence type="ECO:0008006" key="4">
    <source>
        <dbReference type="Google" id="ProtNLM"/>
    </source>
</evidence>
<name>A0MEA4_ARATH</name>
<protein>
    <recommendedName>
        <fullName evidence="4">Hydroxyproline-rich glycoprotein family protein</fullName>
    </recommendedName>
</protein>
<accession>A0MEA4</accession>
<keyword evidence="2" id="KW-0732">Signal</keyword>
<organism evidence="3">
    <name type="scientific">Arabidopsis thaliana</name>
    <name type="common">Mouse-ear cress</name>
    <dbReference type="NCBI Taxonomy" id="3702"/>
    <lineage>
        <taxon>Eukaryota</taxon>
        <taxon>Viridiplantae</taxon>
        <taxon>Streptophyta</taxon>
        <taxon>Embryophyta</taxon>
        <taxon>Tracheophyta</taxon>
        <taxon>Spermatophyta</taxon>
        <taxon>Magnoliopsida</taxon>
        <taxon>eudicotyledons</taxon>
        <taxon>Gunneridae</taxon>
        <taxon>Pentapetalae</taxon>
        <taxon>rosids</taxon>
        <taxon>malvids</taxon>
        <taxon>Brassicales</taxon>
        <taxon>Brassicaceae</taxon>
        <taxon>Camelineae</taxon>
        <taxon>Arabidopsis</taxon>
    </lineage>
</organism>
<evidence type="ECO:0000256" key="2">
    <source>
        <dbReference type="SAM" id="SignalP"/>
    </source>
</evidence>
<dbReference type="AlphaFoldDB" id="A0MEA4"/>
<evidence type="ECO:0000256" key="1">
    <source>
        <dbReference type="SAM" id="MobiDB-lite"/>
    </source>
</evidence>
<sequence>MASSTHSYFTTLALTLILIFRLIPETTASRHLNGKNPAVIGVTTTSEKYIVPTPLPPFLRPFFPPLQFAAAPFGGNIPQPPLPSPPPTFLPCLPGFKFPPFQSRKPTPPG</sequence>
<evidence type="ECO:0000313" key="3">
    <source>
        <dbReference type="EMBL" id="ABK28426.1"/>
    </source>
</evidence>
<feature type="compositionally biased region" description="Pro residues" evidence="1">
    <location>
        <begin position="78"/>
        <end position="89"/>
    </location>
</feature>
<feature type="chain" id="PRO_5002627263" description="Hydroxyproline-rich glycoprotein family protein" evidence="2">
    <location>
        <begin position="29"/>
        <end position="110"/>
    </location>
</feature>
<feature type="signal peptide" evidence="2">
    <location>
        <begin position="1"/>
        <end position="28"/>
    </location>
</feature>
<dbReference type="EMBL" id="DQ652873">
    <property type="protein sequence ID" value="ABK28426.1"/>
    <property type="molecule type" value="mRNA"/>
</dbReference>
<feature type="region of interest" description="Disordered" evidence="1">
    <location>
        <begin position="77"/>
        <end position="110"/>
    </location>
</feature>
<proteinExistence type="evidence at transcript level"/>
<dbReference type="ExpressionAtlas" id="A0MEA4">
    <property type="expression patterns" value="baseline and differential"/>
</dbReference>
<reference evidence="3" key="1">
    <citation type="submission" date="2006-05" db="EMBL/GenBank/DDBJ databases">
        <title>Simultaneous high-throughput recombinational cloning of open reading frames in closed and open configurations.</title>
        <authorList>
            <person name="Underwood B.A."/>
            <person name="Vanderhaeghen R."/>
            <person name="Whitford R."/>
            <person name="Town C.D."/>
            <person name="Hilson P."/>
        </authorList>
    </citation>
    <scope>NUCLEOTIDE SEQUENCE</scope>
</reference>
<feature type="non-terminal residue" evidence="3">
    <location>
        <position position="110"/>
    </location>
</feature>